<name>A0ACC2ZT50_9EURO</name>
<gene>
    <name evidence="1" type="ORF">H2198_009878</name>
</gene>
<reference evidence="1" key="1">
    <citation type="submission" date="2022-10" db="EMBL/GenBank/DDBJ databases">
        <title>Culturing micro-colonial fungi from biological soil crusts in the Mojave desert and describing Neophaeococcomyces mojavensis, and introducing the new genera and species Taxawa tesnikishii.</title>
        <authorList>
            <person name="Kurbessoian T."/>
            <person name="Stajich J.E."/>
        </authorList>
    </citation>
    <scope>NUCLEOTIDE SEQUENCE</scope>
    <source>
        <strain evidence="1">JES_112</strain>
    </source>
</reference>
<keyword evidence="2" id="KW-1185">Reference proteome</keyword>
<evidence type="ECO:0000313" key="2">
    <source>
        <dbReference type="Proteomes" id="UP001172386"/>
    </source>
</evidence>
<dbReference type="Proteomes" id="UP001172386">
    <property type="component" value="Unassembled WGS sequence"/>
</dbReference>
<evidence type="ECO:0000313" key="1">
    <source>
        <dbReference type="EMBL" id="KAJ9650830.1"/>
    </source>
</evidence>
<organism evidence="1 2">
    <name type="scientific">Neophaeococcomyces mojaviensis</name>
    <dbReference type="NCBI Taxonomy" id="3383035"/>
    <lineage>
        <taxon>Eukaryota</taxon>
        <taxon>Fungi</taxon>
        <taxon>Dikarya</taxon>
        <taxon>Ascomycota</taxon>
        <taxon>Pezizomycotina</taxon>
        <taxon>Eurotiomycetes</taxon>
        <taxon>Chaetothyriomycetidae</taxon>
        <taxon>Chaetothyriales</taxon>
        <taxon>Chaetothyriales incertae sedis</taxon>
        <taxon>Neophaeococcomyces</taxon>
    </lineage>
</organism>
<comment type="caution">
    <text evidence="1">The sequence shown here is derived from an EMBL/GenBank/DDBJ whole genome shotgun (WGS) entry which is preliminary data.</text>
</comment>
<protein>
    <submittedName>
        <fullName evidence="1">Uncharacterized protein</fullName>
    </submittedName>
</protein>
<sequence length="356" mass="39132">MSHTIVKDQGHDDGLSIAKIDTHSHVYPGFYCEAVIAAGWTPGPDGNAAPPNWTIESHLAFMDRNNIEKSYVSCSSPGTFLEPNNTRAGVALTQQFNNYTAELKRQYPDRIGFFASIPLPSVPDALNEIDRALALGADGFVFMSNYYGLYHGDPRMKMVYDKLNARGAVIFIHPTNPCPRNAPMDVSGTPRLDIVAPLMNVFQAPTLEFIFDTTRTIADLITSGTVAANANLKWIVPHCGAAIPAVLDRFVRIASVLGPKVGSDRASVPYNTTTAIALMKKQFWFDTAGFSMHSQIWTMARLFGADRFTYGSDVPFTAFPAAIGLTGEMNTTLPQLFSKKEIEMIFRENAHELLSK</sequence>
<accession>A0ACC2ZT50</accession>
<dbReference type="EMBL" id="JAPDRQ010000304">
    <property type="protein sequence ID" value="KAJ9650830.1"/>
    <property type="molecule type" value="Genomic_DNA"/>
</dbReference>
<proteinExistence type="predicted"/>